<reference evidence="3 4" key="1">
    <citation type="submission" date="2020-05" db="EMBL/GenBank/DDBJ databases">
        <title>Identification and distribution of gene clusters putatively required for synthesis of sphingolipid metabolism inhibitors in phylogenetically diverse species of the filamentous fungus Fusarium.</title>
        <authorList>
            <person name="Kim H.-S."/>
            <person name="Busman M."/>
            <person name="Brown D.W."/>
            <person name="Divon H."/>
            <person name="Uhlig S."/>
            <person name="Proctor R.H."/>
        </authorList>
    </citation>
    <scope>NUCLEOTIDE SEQUENCE [LARGE SCALE GENOMIC DNA]</scope>
    <source>
        <strain evidence="3 4">NRRL 25196</strain>
    </source>
</reference>
<gene>
    <name evidence="3" type="ORF">FNAPI_1617</name>
</gene>
<feature type="compositionally biased region" description="Low complexity" evidence="1">
    <location>
        <begin position="37"/>
        <end position="46"/>
    </location>
</feature>
<evidence type="ECO:0000256" key="1">
    <source>
        <dbReference type="SAM" id="MobiDB-lite"/>
    </source>
</evidence>
<sequence>MKFTSTSLALLASIPLVYSLPTTSVEDQISFEIQTSIEPQTTEPEPTGTPQPFPTNPPRGYDDINGADPDDWLKAVREEATRQAAADGNTGNSTGPIQAGGGWIYKVHAMYTDKLVNVGDVDTFYMFWTRMYDVSDDKGGLSDVTRGAWSKFCNPPDQKDGVTDTFVLDGQWGAVGRLTGWAMRDALIHSMWKTADSIGQKNGYTVYNNCYGFTWQEGRPGRADSACGGRSGKPCPHNSDCPLEGMECLGMKWGTWMPSIIRINVYNRDGSLRADAYQARISSQAPGSGGCSKAEQIAALVAGFSPIVGPYFSAGIRLHCLFL</sequence>
<feature type="region of interest" description="Disordered" evidence="1">
    <location>
        <begin position="37"/>
        <end position="68"/>
    </location>
</feature>
<evidence type="ECO:0000256" key="2">
    <source>
        <dbReference type="SAM" id="SignalP"/>
    </source>
</evidence>
<dbReference type="AlphaFoldDB" id="A0A8H5K293"/>
<protein>
    <submittedName>
        <fullName evidence="3">Uncharacterized protein</fullName>
    </submittedName>
</protein>
<evidence type="ECO:0000313" key="3">
    <source>
        <dbReference type="EMBL" id="KAF5565573.1"/>
    </source>
</evidence>
<dbReference type="Proteomes" id="UP000574317">
    <property type="component" value="Unassembled WGS sequence"/>
</dbReference>
<proteinExistence type="predicted"/>
<feature type="chain" id="PRO_5034979084" evidence="2">
    <location>
        <begin position="20"/>
        <end position="323"/>
    </location>
</feature>
<name>A0A8H5K293_9HYPO</name>
<keyword evidence="4" id="KW-1185">Reference proteome</keyword>
<dbReference type="EMBL" id="JAAOAO010000055">
    <property type="protein sequence ID" value="KAF5565573.1"/>
    <property type="molecule type" value="Genomic_DNA"/>
</dbReference>
<keyword evidence="2" id="KW-0732">Signal</keyword>
<evidence type="ECO:0000313" key="4">
    <source>
        <dbReference type="Proteomes" id="UP000574317"/>
    </source>
</evidence>
<feature type="signal peptide" evidence="2">
    <location>
        <begin position="1"/>
        <end position="19"/>
    </location>
</feature>
<accession>A0A8H5K293</accession>
<feature type="compositionally biased region" description="Pro residues" evidence="1">
    <location>
        <begin position="47"/>
        <end position="57"/>
    </location>
</feature>
<comment type="caution">
    <text evidence="3">The sequence shown here is derived from an EMBL/GenBank/DDBJ whole genome shotgun (WGS) entry which is preliminary data.</text>
</comment>
<organism evidence="3 4">
    <name type="scientific">Fusarium napiforme</name>
    <dbReference type="NCBI Taxonomy" id="42672"/>
    <lineage>
        <taxon>Eukaryota</taxon>
        <taxon>Fungi</taxon>
        <taxon>Dikarya</taxon>
        <taxon>Ascomycota</taxon>
        <taxon>Pezizomycotina</taxon>
        <taxon>Sordariomycetes</taxon>
        <taxon>Hypocreomycetidae</taxon>
        <taxon>Hypocreales</taxon>
        <taxon>Nectriaceae</taxon>
        <taxon>Fusarium</taxon>
        <taxon>Fusarium fujikuroi species complex</taxon>
    </lineage>
</organism>